<dbReference type="GO" id="GO:0004326">
    <property type="term" value="F:tetrahydrofolylpolyglutamate synthase activity"/>
    <property type="evidence" value="ECO:0007669"/>
    <property type="project" value="UniProtKB-EC"/>
</dbReference>
<dbReference type="GO" id="GO:0005759">
    <property type="term" value="C:mitochondrial matrix"/>
    <property type="evidence" value="ECO:0007669"/>
    <property type="project" value="UniProtKB-SubCell"/>
</dbReference>
<dbReference type="GO" id="GO:0005524">
    <property type="term" value="F:ATP binding"/>
    <property type="evidence" value="ECO:0007669"/>
    <property type="project" value="UniProtKB-KW"/>
</dbReference>
<dbReference type="InterPro" id="IPR001645">
    <property type="entry name" value="Folylpolyglutamate_synth"/>
</dbReference>
<dbReference type="SUPFAM" id="SSF53244">
    <property type="entry name" value="MurD-like peptide ligases, peptide-binding domain"/>
    <property type="match status" value="1"/>
</dbReference>
<feature type="binding site" evidence="19">
    <location>
        <position position="280"/>
    </location>
    <ligand>
        <name>Mg(2+)</name>
        <dbReference type="ChEBI" id="CHEBI:18420"/>
        <label>1</label>
    </ligand>
</feature>
<dbReference type="GO" id="GO:0046872">
    <property type="term" value="F:metal ion binding"/>
    <property type="evidence" value="ECO:0007669"/>
    <property type="project" value="UniProtKB-KW"/>
</dbReference>
<comment type="catalytic activity">
    <reaction evidence="16 17">
        <text>(6S)-5,6,7,8-tetrahydrofolyl-(gamma-L-Glu)(n) + L-glutamate + ATP = (6S)-5,6,7,8-tetrahydrofolyl-(gamma-L-Glu)(n+1) + ADP + phosphate + H(+)</text>
        <dbReference type="Rhea" id="RHEA:10580"/>
        <dbReference type="Rhea" id="RHEA-COMP:14738"/>
        <dbReference type="Rhea" id="RHEA-COMP:14740"/>
        <dbReference type="ChEBI" id="CHEBI:15378"/>
        <dbReference type="ChEBI" id="CHEBI:29985"/>
        <dbReference type="ChEBI" id="CHEBI:30616"/>
        <dbReference type="ChEBI" id="CHEBI:43474"/>
        <dbReference type="ChEBI" id="CHEBI:141005"/>
        <dbReference type="ChEBI" id="CHEBI:456216"/>
        <dbReference type="EC" id="6.3.2.17"/>
    </reaction>
</comment>
<feature type="binding site" evidence="19">
    <location>
        <position position="182"/>
    </location>
    <ligand>
        <name>Mg(2+)</name>
        <dbReference type="ChEBI" id="CHEBI:18420"/>
        <label>1</label>
    </ligand>
</feature>
<comment type="similarity">
    <text evidence="5 17">Belongs to the folylpolyglutamate synthase family.</text>
</comment>
<keyword evidence="20" id="KW-1185">Reference proteome</keyword>
<evidence type="ECO:0000256" key="3">
    <source>
        <dbReference type="ARBA" id="ARBA00004496"/>
    </source>
</evidence>
<dbReference type="SUPFAM" id="SSF53623">
    <property type="entry name" value="MurD-like peptide ligases, catalytic domain"/>
    <property type="match status" value="1"/>
</dbReference>
<sequence length="568" mass="63299">MTDGNRQPNGTKISLLFGNVCRLHPIPSEKATVGHAYDFLRRLEIFVAPSVPFGRRAFLSAMERPVTPASLIYKYLEFLIKSSKLTIRTMSIKESYEFTIATLNSLQSNATTVAQARARRSLNAEENLATTKSCLKRSGLQVSDLVPLNIIHVAGTKGKGSVCALTESILRSHGYKTGFFSSPHLVHVRERIKINGLMISKKDFCRYFWKVYDRLESTKSDEDSFMPPYFKFLTILAFHVFLDQKVDVGIFEVGIGGAFDCTNVLTKPVICAVTTLDYDHVEILGDTLQKIAWQKTGIFKEGSIAICADQEPEALPIIGRRSIELKCPCYLAPKFSAYGEEYLKIGIPGSAQKENASLALQISHAWMSWMKTKNHSINVVSLKNGYINLCDAGSLDIAKAFKLSEADRIGLRDCKWPGRCQKLVKNNSIYYLDGAHTPKSMKLCVEWFLENCRKSNVASVAITVDSALKVCKMNEKTWLDLCNSNIQICAQFTDSNTAQHENGRPVVVETAVKPCVSSALTWIEENFPNQEIDVLITGSLHLVGGSLRFSAEANPMDPVTLHEKLFRV</sequence>
<dbReference type="PROSITE" id="PS01011">
    <property type="entry name" value="FOLYLPOLYGLU_SYNT_1"/>
    <property type="match status" value="1"/>
</dbReference>
<evidence type="ECO:0000256" key="7">
    <source>
        <dbReference type="ARBA" id="ARBA00022563"/>
    </source>
</evidence>
<dbReference type="GO" id="GO:0005829">
    <property type="term" value="C:cytosol"/>
    <property type="evidence" value="ECO:0007669"/>
    <property type="project" value="TreeGrafter"/>
</dbReference>
<keyword evidence="10 18" id="KW-0547">Nucleotide-binding</keyword>
<comment type="pathway">
    <text evidence="4 17">Cofactor biosynthesis; tetrahydrofolylpolyglutamate biosynthesis.</text>
</comment>
<feature type="binding site" evidence="18">
    <location>
        <position position="433"/>
    </location>
    <ligand>
        <name>ATP</name>
        <dbReference type="ChEBI" id="CHEBI:30616"/>
    </ligand>
</feature>
<proteinExistence type="inferred from homology"/>
<dbReference type="GO" id="GO:0005743">
    <property type="term" value="C:mitochondrial inner membrane"/>
    <property type="evidence" value="ECO:0007669"/>
    <property type="project" value="UniProtKB-SubCell"/>
</dbReference>
<dbReference type="NCBIfam" id="TIGR01499">
    <property type="entry name" value="folC"/>
    <property type="match status" value="1"/>
</dbReference>
<keyword evidence="7 17" id="KW-0554">One-carbon metabolism</keyword>
<dbReference type="InterPro" id="IPR018109">
    <property type="entry name" value="Folylpolyglutamate_synth_CS"/>
</dbReference>
<dbReference type="PANTHER" id="PTHR11136:SF5">
    <property type="entry name" value="FOLYLPOLYGLUTAMATE SYNTHASE, MITOCHONDRIAL"/>
    <property type="match status" value="1"/>
</dbReference>
<dbReference type="InterPro" id="IPR036565">
    <property type="entry name" value="Mur-like_cat_sf"/>
</dbReference>
<evidence type="ECO:0000256" key="4">
    <source>
        <dbReference type="ARBA" id="ARBA00005150"/>
    </source>
</evidence>
<evidence type="ECO:0000256" key="17">
    <source>
        <dbReference type="PIRNR" id="PIRNR038895"/>
    </source>
</evidence>
<dbReference type="InterPro" id="IPR023600">
    <property type="entry name" value="Folylpolyglutamate_synth_euk"/>
</dbReference>
<evidence type="ECO:0000256" key="8">
    <source>
        <dbReference type="ARBA" id="ARBA00022598"/>
    </source>
</evidence>
<dbReference type="WBParaSite" id="nRc.2.0.1.t44503-RA">
    <property type="protein sequence ID" value="nRc.2.0.1.t44503-RA"/>
    <property type="gene ID" value="nRc.2.0.1.g44503"/>
</dbReference>
<dbReference type="GO" id="GO:0006730">
    <property type="term" value="P:one-carbon metabolic process"/>
    <property type="evidence" value="ECO:0007669"/>
    <property type="project" value="UniProtKB-KW"/>
</dbReference>
<evidence type="ECO:0000256" key="2">
    <source>
        <dbReference type="ARBA" id="ARBA00004305"/>
    </source>
</evidence>
<evidence type="ECO:0000256" key="5">
    <source>
        <dbReference type="ARBA" id="ARBA00008276"/>
    </source>
</evidence>
<feature type="binding site" evidence="19">
    <location>
        <position position="252"/>
    </location>
    <ligand>
        <name>Mg(2+)</name>
        <dbReference type="ChEBI" id="CHEBI:18420"/>
        <label>1</label>
    </ligand>
</feature>
<comment type="cofactor">
    <cofactor evidence="17">
        <name>a monovalent cation</name>
        <dbReference type="ChEBI" id="CHEBI:60242"/>
    </cofactor>
    <text evidence="17">A monovalent cation.</text>
</comment>
<evidence type="ECO:0000256" key="9">
    <source>
        <dbReference type="ARBA" id="ARBA00022723"/>
    </source>
</evidence>
<evidence type="ECO:0000256" key="1">
    <source>
        <dbReference type="ARBA" id="ARBA00004273"/>
    </source>
</evidence>
<evidence type="ECO:0000256" key="14">
    <source>
        <dbReference type="ARBA" id="ARBA00023128"/>
    </source>
</evidence>
<dbReference type="Gene3D" id="3.40.1190.10">
    <property type="entry name" value="Mur-like, catalytic domain"/>
    <property type="match status" value="1"/>
</dbReference>
<comment type="subcellular location">
    <subcellularLocation>
        <location evidence="3">Cytoplasm</location>
    </subcellularLocation>
    <subcellularLocation>
        <location evidence="1">Mitochondrion inner membrane</location>
    </subcellularLocation>
    <subcellularLocation>
        <location evidence="2">Mitochondrion matrix</location>
    </subcellularLocation>
</comment>
<reference evidence="21" key="1">
    <citation type="submission" date="2022-11" db="UniProtKB">
        <authorList>
            <consortium name="WormBaseParasite"/>
        </authorList>
    </citation>
    <scope>IDENTIFICATION</scope>
</reference>
<dbReference type="EC" id="6.3.2.17" evidence="17"/>
<dbReference type="Gene3D" id="3.90.190.20">
    <property type="entry name" value="Mur ligase, C-terminal domain"/>
    <property type="match status" value="1"/>
</dbReference>
<evidence type="ECO:0000256" key="11">
    <source>
        <dbReference type="ARBA" id="ARBA00022792"/>
    </source>
</evidence>
<dbReference type="PANTHER" id="PTHR11136">
    <property type="entry name" value="FOLYLPOLYGLUTAMATE SYNTHASE-RELATED"/>
    <property type="match status" value="1"/>
</dbReference>
<dbReference type="PIRSF" id="PIRSF038895">
    <property type="entry name" value="FPGS"/>
    <property type="match status" value="1"/>
</dbReference>
<dbReference type="PROSITE" id="PS01012">
    <property type="entry name" value="FOLYLPOLYGLU_SYNT_2"/>
    <property type="match status" value="1"/>
</dbReference>
<dbReference type="AlphaFoldDB" id="A0A915KZY8"/>
<feature type="binding site" evidence="18">
    <location>
        <position position="419"/>
    </location>
    <ligand>
        <name>ATP</name>
        <dbReference type="ChEBI" id="CHEBI:30616"/>
    </ligand>
</feature>
<evidence type="ECO:0000256" key="12">
    <source>
        <dbReference type="ARBA" id="ARBA00022840"/>
    </source>
</evidence>
<name>A0A915KZY8_ROMCU</name>
<keyword evidence="6" id="KW-0963">Cytoplasm</keyword>
<evidence type="ECO:0000313" key="21">
    <source>
        <dbReference type="WBParaSite" id="nRc.2.0.1.t44503-RA"/>
    </source>
</evidence>
<organism evidence="20 21">
    <name type="scientific">Romanomermis culicivorax</name>
    <name type="common">Nematode worm</name>
    <dbReference type="NCBI Taxonomy" id="13658"/>
    <lineage>
        <taxon>Eukaryota</taxon>
        <taxon>Metazoa</taxon>
        <taxon>Ecdysozoa</taxon>
        <taxon>Nematoda</taxon>
        <taxon>Enoplea</taxon>
        <taxon>Dorylaimia</taxon>
        <taxon>Mermithida</taxon>
        <taxon>Mermithoidea</taxon>
        <taxon>Mermithidae</taxon>
        <taxon>Romanomermis</taxon>
    </lineage>
</organism>
<keyword evidence="13 19" id="KW-0460">Magnesium</keyword>
<keyword evidence="9 19" id="KW-0479">Metal-binding</keyword>
<keyword evidence="8 17" id="KW-0436">Ligase</keyword>
<comment type="function">
    <text evidence="17">Catalyzes conversion of folates to polyglutamate derivatives allowing concentration of folate compounds in the cell and the intracellular retention of these cofactors, which are important substrates for most of the folate-dependent enzymes that are involved in one-carbon transfer reactions involved in purine, pyrimidine and amino acid synthesis.</text>
</comment>
<keyword evidence="14" id="KW-0496">Mitochondrion</keyword>
<dbReference type="InterPro" id="IPR036615">
    <property type="entry name" value="Mur_ligase_C_dom_sf"/>
</dbReference>
<evidence type="ECO:0000256" key="15">
    <source>
        <dbReference type="ARBA" id="ARBA00023136"/>
    </source>
</evidence>
<dbReference type="Proteomes" id="UP000887565">
    <property type="component" value="Unplaced"/>
</dbReference>
<protein>
    <recommendedName>
        <fullName evidence="17">Folylpolyglutamate synthase</fullName>
        <ecNumber evidence="17">6.3.2.17</ecNumber>
    </recommendedName>
    <alternativeName>
        <fullName evidence="17">Folylpoly-gamma-glutamate synthetase</fullName>
    </alternativeName>
    <alternativeName>
        <fullName evidence="17">Tetrahydrofolylpolyglutamate synthase</fullName>
    </alternativeName>
</protein>
<evidence type="ECO:0000256" key="13">
    <source>
        <dbReference type="ARBA" id="ARBA00022842"/>
    </source>
</evidence>
<keyword evidence="15" id="KW-0472">Membrane</keyword>
<evidence type="ECO:0000313" key="20">
    <source>
        <dbReference type="Proteomes" id="UP000887565"/>
    </source>
</evidence>
<evidence type="ECO:0000256" key="10">
    <source>
        <dbReference type="ARBA" id="ARBA00022741"/>
    </source>
</evidence>
<evidence type="ECO:0000256" key="18">
    <source>
        <dbReference type="PIRSR" id="PIRSR038895-1"/>
    </source>
</evidence>
<keyword evidence="11" id="KW-0999">Mitochondrion inner membrane</keyword>
<evidence type="ECO:0000256" key="6">
    <source>
        <dbReference type="ARBA" id="ARBA00022490"/>
    </source>
</evidence>
<evidence type="ECO:0000256" key="19">
    <source>
        <dbReference type="PIRSR" id="PIRSR038895-2"/>
    </source>
</evidence>
<evidence type="ECO:0000256" key="16">
    <source>
        <dbReference type="ARBA" id="ARBA00047493"/>
    </source>
</evidence>
<keyword evidence="12 18" id="KW-0067">ATP-binding</keyword>
<accession>A0A915KZY8</accession>